<dbReference type="PANTHER" id="PTHR11579:SF0">
    <property type="entry name" value="PROTEIN-L-ISOASPARTATE(D-ASPARTATE) O-METHYLTRANSFERASE"/>
    <property type="match status" value="1"/>
</dbReference>
<keyword evidence="6" id="KW-0489">Methyltransferase</keyword>
<dbReference type="PANTHER" id="PTHR11579">
    <property type="entry name" value="PROTEIN-L-ISOASPARTATE O-METHYLTRANSFERASE"/>
    <property type="match status" value="1"/>
</dbReference>
<dbReference type="Proteomes" id="UP001597229">
    <property type="component" value="Unassembled WGS sequence"/>
</dbReference>
<evidence type="ECO:0000256" key="5">
    <source>
        <dbReference type="ARBA" id="ARBA00022490"/>
    </source>
</evidence>
<dbReference type="Pfam" id="PF01135">
    <property type="entry name" value="PCMT"/>
    <property type="match status" value="1"/>
</dbReference>
<dbReference type="RefSeq" id="WP_367918425.1">
    <property type="nucleotide sequence ID" value="NZ_BAABAC010000013.1"/>
</dbReference>
<dbReference type="InterPro" id="IPR029063">
    <property type="entry name" value="SAM-dependent_MTases_sf"/>
</dbReference>
<evidence type="ECO:0000313" key="13">
    <source>
        <dbReference type="Proteomes" id="UP001597229"/>
    </source>
</evidence>
<evidence type="ECO:0000256" key="11">
    <source>
        <dbReference type="ARBA" id="ARBA00031350"/>
    </source>
</evidence>
<protein>
    <recommendedName>
        <fullName evidence="4">Protein-L-isoaspartate O-methyltransferase</fullName>
        <ecNumber evidence="3">2.1.1.77</ecNumber>
    </recommendedName>
    <alternativeName>
        <fullName evidence="11">L-isoaspartyl protein carboxyl methyltransferase</fullName>
    </alternativeName>
    <alternativeName>
        <fullName evidence="9">Protein L-isoaspartyl methyltransferase</fullName>
    </alternativeName>
    <alternativeName>
        <fullName evidence="10">Protein-beta-aspartate methyltransferase</fullName>
    </alternativeName>
</protein>
<evidence type="ECO:0000256" key="10">
    <source>
        <dbReference type="ARBA" id="ARBA00031323"/>
    </source>
</evidence>
<dbReference type="SUPFAM" id="SSF53335">
    <property type="entry name" value="S-adenosyl-L-methionine-dependent methyltransferases"/>
    <property type="match status" value="1"/>
</dbReference>
<evidence type="ECO:0000256" key="7">
    <source>
        <dbReference type="ARBA" id="ARBA00022679"/>
    </source>
</evidence>
<dbReference type="InterPro" id="IPR000682">
    <property type="entry name" value="PCMT"/>
</dbReference>
<evidence type="ECO:0000256" key="8">
    <source>
        <dbReference type="ARBA" id="ARBA00022691"/>
    </source>
</evidence>
<evidence type="ECO:0000256" key="1">
    <source>
        <dbReference type="ARBA" id="ARBA00004496"/>
    </source>
</evidence>
<proteinExistence type="inferred from homology"/>
<organism evidence="12 13">
    <name type="scientific">Nocardioides ginsengisoli</name>
    <dbReference type="NCBI Taxonomy" id="363868"/>
    <lineage>
        <taxon>Bacteria</taxon>
        <taxon>Bacillati</taxon>
        <taxon>Actinomycetota</taxon>
        <taxon>Actinomycetes</taxon>
        <taxon>Propionibacteriales</taxon>
        <taxon>Nocardioidaceae</taxon>
        <taxon>Nocardioides</taxon>
    </lineage>
</organism>
<gene>
    <name evidence="12" type="ORF">ACFQ3F_08715</name>
</gene>
<dbReference type="Gene3D" id="3.40.50.150">
    <property type="entry name" value="Vaccinia Virus protein VP39"/>
    <property type="match status" value="1"/>
</dbReference>
<dbReference type="EC" id="2.1.1.77" evidence="3"/>
<evidence type="ECO:0000256" key="6">
    <source>
        <dbReference type="ARBA" id="ARBA00022603"/>
    </source>
</evidence>
<keyword evidence="5" id="KW-0963">Cytoplasm</keyword>
<reference evidence="13" key="1">
    <citation type="journal article" date="2019" name="Int. J. Syst. Evol. Microbiol.">
        <title>The Global Catalogue of Microorganisms (GCM) 10K type strain sequencing project: providing services to taxonomists for standard genome sequencing and annotation.</title>
        <authorList>
            <consortium name="The Broad Institute Genomics Platform"/>
            <consortium name="The Broad Institute Genome Sequencing Center for Infectious Disease"/>
            <person name="Wu L."/>
            <person name="Ma J."/>
        </authorList>
    </citation>
    <scope>NUCLEOTIDE SEQUENCE [LARGE SCALE GENOMIC DNA]</scope>
    <source>
        <strain evidence="13">CCUG 52478</strain>
    </source>
</reference>
<accession>A0ABW3VYL3</accession>
<keyword evidence="7" id="KW-0808">Transferase</keyword>
<comment type="subcellular location">
    <subcellularLocation>
        <location evidence="1">Cytoplasm</location>
    </subcellularLocation>
</comment>
<keyword evidence="8" id="KW-0949">S-adenosyl-L-methionine</keyword>
<keyword evidence="13" id="KW-1185">Reference proteome</keyword>
<evidence type="ECO:0000256" key="9">
    <source>
        <dbReference type="ARBA" id="ARBA00030757"/>
    </source>
</evidence>
<sequence length="206" mass="22140">MDVGAALVAVPRERFLPAGQRRYAAKDAPLPIGHEVTNSQPSTVRAMLELLAPEPGDRVLDVGCGSGWTTALLAHLVGPHGQVVGVEIVPEVLAFGAANLGVVPDELVARTPEMRPERPVRPTIELHLAELGVLGWPAGAPYDRILVSADAPDLPADLIAQLVPGGRLVGPVRGEMLRVTREAALERPRIERHGRYLFVPLRTLER</sequence>
<dbReference type="CDD" id="cd02440">
    <property type="entry name" value="AdoMet_MTases"/>
    <property type="match status" value="1"/>
</dbReference>
<evidence type="ECO:0000256" key="2">
    <source>
        <dbReference type="ARBA" id="ARBA00005369"/>
    </source>
</evidence>
<evidence type="ECO:0000256" key="4">
    <source>
        <dbReference type="ARBA" id="ARBA00013346"/>
    </source>
</evidence>
<comment type="similarity">
    <text evidence="2">Belongs to the methyltransferase superfamily. L-isoaspartyl/D-aspartyl protein methyltransferase family.</text>
</comment>
<dbReference type="EMBL" id="JBHTLX010000012">
    <property type="protein sequence ID" value="MFD1247870.1"/>
    <property type="molecule type" value="Genomic_DNA"/>
</dbReference>
<name>A0ABW3VYL3_9ACTN</name>
<evidence type="ECO:0000313" key="12">
    <source>
        <dbReference type="EMBL" id="MFD1247870.1"/>
    </source>
</evidence>
<evidence type="ECO:0000256" key="3">
    <source>
        <dbReference type="ARBA" id="ARBA00011890"/>
    </source>
</evidence>
<comment type="caution">
    <text evidence="12">The sequence shown here is derived from an EMBL/GenBank/DDBJ whole genome shotgun (WGS) entry which is preliminary data.</text>
</comment>